<dbReference type="GO" id="GO:0045892">
    <property type="term" value="P:negative regulation of DNA-templated transcription"/>
    <property type="evidence" value="ECO:0007669"/>
    <property type="project" value="InterPro"/>
</dbReference>
<dbReference type="Gene3D" id="3.30.1370.210">
    <property type="match status" value="1"/>
</dbReference>
<dbReference type="PANTHER" id="PTHR13119">
    <property type="entry name" value="ZINC FINGER CCCH DOMAIN-CONTAINING PROTEI"/>
    <property type="match status" value="1"/>
</dbReference>
<name>A0AA85J4A3_TRIRE</name>
<feature type="domain" description="C3H1-type" evidence="7">
    <location>
        <begin position="36"/>
        <end position="63"/>
    </location>
</feature>
<dbReference type="PANTHER" id="PTHR13119:SF12">
    <property type="entry name" value="PROTEIN SUPPRESSOR OF SABLE"/>
    <property type="match status" value="1"/>
</dbReference>
<feature type="zinc finger region" description="C3H1-type" evidence="5">
    <location>
        <begin position="1"/>
        <end position="27"/>
    </location>
</feature>
<feature type="region of interest" description="Disordered" evidence="6">
    <location>
        <begin position="135"/>
        <end position="155"/>
    </location>
</feature>
<sequence length="209" mass="23981">MAKQICPFYLRNRCVYGDRCINLHCQPDNRLPVQSQKSPPPCKFYLRGYCHNGDSCTFSHSGNVSSRYIYQRSTVKQFPDTNYSGSCSQNRSVDSQRNQIFTNKVINEQHSLSLSRNRSNPVSKGFSFRQTVEAMKQAAAEEEKEDEETKENDKEKIPAYIELGYEAYEVYSDLDQLNADEVVTYSSDKAFFNNPLPLYAPPESLCLFS</sequence>
<feature type="compositionally biased region" description="Acidic residues" evidence="6">
    <location>
        <begin position="140"/>
        <end position="150"/>
    </location>
</feature>
<keyword evidence="8" id="KW-1185">Reference proteome</keyword>
<dbReference type="AlphaFoldDB" id="A0AA85J4A3"/>
<evidence type="ECO:0000256" key="3">
    <source>
        <dbReference type="ARBA" id="ARBA00022771"/>
    </source>
</evidence>
<accession>A0AA85J4A3</accession>
<dbReference type="GO" id="GO:0008270">
    <property type="term" value="F:zinc ion binding"/>
    <property type="evidence" value="ECO:0007669"/>
    <property type="project" value="UniProtKB-KW"/>
</dbReference>
<keyword evidence="1 5" id="KW-0479">Metal-binding</keyword>
<dbReference type="InterPro" id="IPR036855">
    <property type="entry name" value="Znf_CCCH_sf"/>
</dbReference>
<evidence type="ECO:0000256" key="1">
    <source>
        <dbReference type="ARBA" id="ARBA00022723"/>
    </source>
</evidence>
<dbReference type="InterPro" id="IPR000571">
    <property type="entry name" value="Znf_CCCH"/>
</dbReference>
<evidence type="ECO:0000313" key="8">
    <source>
        <dbReference type="Proteomes" id="UP000050795"/>
    </source>
</evidence>
<evidence type="ECO:0000256" key="4">
    <source>
        <dbReference type="ARBA" id="ARBA00022833"/>
    </source>
</evidence>
<proteinExistence type="predicted"/>
<reference evidence="8" key="1">
    <citation type="submission" date="2022-06" db="EMBL/GenBank/DDBJ databases">
        <authorList>
            <person name="Berger JAMES D."/>
            <person name="Berger JAMES D."/>
        </authorList>
    </citation>
    <scope>NUCLEOTIDE SEQUENCE [LARGE SCALE GENOMIC DNA]</scope>
</reference>
<dbReference type="Pfam" id="PF00642">
    <property type="entry name" value="zf-CCCH"/>
    <property type="match status" value="1"/>
</dbReference>
<keyword evidence="3 5" id="KW-0863">Zinc-finger</keyword>
<dbReference type="PROSITE" id="PS50103">
    <property type="entry name" value="ZF_C3H1"/>
    <property type="match status" value="2"/>
</dbReference>
<organism evidence="8 9">
    <name type="scientific">Trichobilharzia regenti</name>
    <name type="common">Nasal bird schistosome</name>
    <dbReference type="NCBI Taxonomy" id="157069"/>
    <lineage>
        <taxon>Eukaryota</taxon>
        <taxon>Metazoa</taxon>
        <taxon>Spiralia</taxon>
        <taxon>Lophotrochozoa</taxon>
        <taxon>Platyhelminthes</taxon>
        <taxon>Trematoda</taxon>
        <taxon>Digenea</taxon>
        <taxon>Strigeidida</taxon>
        <taxon>Schistosomatoidea</taxon>
        <taxon>Schistosomatidae</taxon>
        <taxon>Trichobilharzia</taxon>
    </lineage>
</organism>
<evidence type="ECO:0000259" key="7">
    <source>
        <dbReference type="PROSITE" id="PS50103"/>
    </source>
</evidence>
<dbReference type="Proteomes" id="UP000050795">
    <property type="component" value="Unassembled WGS sequence"/>
</dbReference>
<protein>
    <recommendedName>
        <fullName evidence="7">C3H1-type domain-containing protein</fullName>
    </recommendedName>
</protein>
<feature type="zinc finger region" description="C3H1-type" evidence="5">
    <location>
        <begin position="36"/>
        <end position="63"/>
    </location>
</feature>
<evidence type="ECO:0000256" key="6">
    <source>
        <dbReference type="SAM" id="MobiDB-lite"/>
    </source>
</evidence>
<dbReference type="InterPro" id="IPR045124">
    <property type="entry name" value="Su(sable)-like"/>
</dbReference>
<evidence type="ECO:0000256" key="5">
    <source>
        <dbReference type="PROSITE-ProRule" id="PRU00723"/>
    </source>
</evidence>
<dbReference type="SMART" id="SM00356">
    <property type="entry name" value="ZnF_C3H1"/>
    <property type="match status" value="2"/>
</dbReference>
<dbReference type="WBParaSite" id="TREG1_129120.1">
    <property type="protein sequence ID" value="TREG1_129120.1"/>
    <property type="gene ID" value="TREG1_129120"/>
</dbReference>
<feature type="domain" description="C3H1-type" evidence="7">
    <location>
        <begin position="1"/>
        <end position="27"/>
    </location>
</feature>
<dbReference type="GO" id="GO:0005634">
    <property type="term" value="C:nucleus"/>
    <property type="evidence" value="ECO:0007669"/>
    <property type="project" value="TreeGrafter"/>
</dbReference>
<evidence type="ECO:0000256" key="2">
    <source>
        <dbReference type="ARBA" id="ARBA00022737"/>
    </source>
</evidence>
<dbReference type="SUPFAM" id="SSF90229">
    <property type="entry name" value="CCCH zinc finger"/>
    <property type="match status" value="1"/>
</dbReference>
<evidence type="ECO:0000313" key="9">
    <source>
        <dbReference type="WBParaSite" id="TREG1_129120.1"/>
    </source>
</evidence>
<keyword evidence="4 5" id="KW-0862">Zinc</keyword>
<reference evidence="9" key="2">
    <citation type="submission" date="2023-11" db="UniProtKB">
        <authorList>
            <consortium name="WormBaseParasite"/>
        </authorList>
    </citation>
    <scope>IDENTIFICATION</scope>
</reference>
<dbReference type="GO" id="GO:0003723">
    <property type="term" value="F:RNA binding"/>
    <property type="evidence" value="ECO:0007669"/>
    <property type="project" value="InterPro"/>
</dbReference>
<keyword evidence="2" id="KW-0677">Repeat</keyword>